<accession>A0A939NSZ1</accession>
<organism evidence="1">
    <name type="scientific">Serratia marcescens</name>
    <dbReference type="NCBI Taxonomy" id="615"/>
    <lineage>
        <taxon>Bacteria</taxon>
        <taxon>Pseudomonadati</taxon>
        <taxon>Pseudomonadota</taxon>
        <taxon>Gammaproteobacteria</taxon>
        <taxon>Enterobacterales</taxon>
        <taxon>Yersiniaceae</taxon>
        <taxon>Serratia</taxon>
    </lineage>
</organism>
<gene>
    <name evidence="1" type="ORF">J4732_09245</name>
</gene>
<proteinExistence type="predicted"/>
<comment type="caution">
    <text evidence="1">The sequence shown here is derived from an EMBL/GenBank/DDBJ whole genome shotgun (WGS) entry which is preliminary data.</text>
</comment>
<dbReference type="AlphaFoldDB" id="A0A939NSZ1"/>
<dbReference type="EMBL" id="JAGETR010000051">
    <property type="protein sequence ID" value="MBO2006814.1"/>
    <property type="molecule type" value="Genomic_DNA"/>
</dbReference>
<reference evidence="1" key="1">
    <citation type="submission" date="2021-03" db="EMBL/GenBank/DDBJ databases">
        <title>Molecular epidemiology and mechanisms of colistin and carbapenem resistance in Enterobacteriaceae from clinical isolates, the environment and porcine samples in Pretoria, South Africa.</title>
        <authorList>
            <person name="Bogoshi D."/>
            <person name="Mbelle N.M."/>
            <person name="Naidoo V."/>
            <person name="Osei Sekyere J."/>
        </authorList>
    </citation>
    <scope>NUCLEOTIDE SEQUENCE</scope>
    <source>
        <strain evidence="1">C080</strain>
    </source>
</reference>
<sequence length="54" mass="6077">MIGVAQRRGALNTPVLNRLPAALYLTGRIAGDMPLESIVMRVNENGRWKRRRGM</sequence>
<evidence type="ECO:0000313" key="1">
    <source>
        <dbReference type="EMBL" id="MBO2006814.1"/>
    </source>
</evidence>
<name>A0A939NSZ1_SERMA</name>
<protein>
    <submittedName>
        <fullName evidence="1">Uncharacterized protein</fullName>
    </submittedName>
</protein>